<feature type="modified residue" description="N6-carboxylysine" evidence="15">
    <location>
        <position position="124"/>
    </location>
</feature>
<feature type="binding site" evidence="15">
    <location>
        <position position="81"/>
    </location>
    <ligand>
        <name>Mg(2+)</name>
        <dbReference type="ChEBI" id="CHEBI:18420"/>
    </ligand>
</feature>
<comment type="cofactor">
    <cofactor evidence="1 15">
        <name>Mg(2+)</name>
        <dbReference type="ChEBI" id="CHEBI:18420"/>
    </cofactor>
</comment>
<evidence type="ECO:0000256" key="13">
    <source>
        <dbReference type="ARBA" id="ARBA00029437"/>
    </source>
</evidence>
<dbReference type="GO" id="GO:0005829">
    <property type="term" value="C:cytosol"/>
    <property type="evidence" value="ECO:0007669"/>
    <property type="project" value="TreeGrafter"/>
</dbReference>
<keyword evidence="3 15" id="KW-0028">Amino-acid biosynthesis</keyword>
<dbReference type="InterPro" id="IPR042096">
    <property type="entry name" value="Dihydro-acid_dehy_C"/>
</dbReference>
<dbReference type="UniPathway" id="UPA00047">
    <property type="reaction ID" value="UER00057"/>
</dbReference>
<evidence type="ECO:0000256" key="1">
    <source>
        <dbReference type="ARBA" id="ARBA00001946"/>
    </source>
</evidence>
<dbReference type="SUPFAM" id="SSF143975">
    <property type="entry name" value="IlvD/EDD N-terminal domain-like"/>
    <property type="match status" value="1"/>
</dbReference>
<evidence type="ECO:0000256" key="6">
    <source>
        <dbReference type="ARBA" id="ARBA00022842"/>
    </source>
</evidence>
<keyword evidence="19" id="KW-1185">Reference proteome</keyword>
<comment type="pathway">
    <text evidence="13 15">Amino-acid biosynthesis; L-isoleucine biosynthesis; L-isoleucine from 2-oxobutanoate: step 3/4.</text>
</comment>
<dbReference type="GO" id="GO:0009099">
    <property type="term" value="P:L-valine biosynthetic process"/>
    <property type="evidence" value="ECO:0007669"/>
    <property type="project" value="UniProtKB-UniRule"/>
</dbReference>
<comment type="catalytic activity">
    <reaction evidence="15">
        <text>(2R,3R)-2,3-dihydroxy-3-methylpentanoate = (S)-3-methyl-2-oxopentanoate + H2O</text>
        <dbReference type="Rhea" id="RHEA:27694"/>
        <dbReference type="ChEBI" id="CHEBI:15377"/>
        <dbReference type="ChEBI" id="CHEBI:35146"/>
        <dbReference type="ChEBI" id="CHEBI:49258"/>
        <dbReference type="EC" id="4.2.1.9"/>
    </reaction>
</comment>
<evidence type="ECO:0000256" key="9">
    <source>
        <dbReference type="ARBA" id="ARBA00023239"/>
    </source>
</evidence>
<evidence type="ECO:0000256" key="11">
    <source>
        <dbReference type="ARBA" id="ARBA00029304"/>
    </source>
</evidence>
<organism evidence="18 19">
    <name type="scientific">Quisquiliibacterium transsilvanicum</name>
    <dbReference type="NCBI Taxonomy" id="1549638"/>
    <lineage>
        <taxon>Bacteria</taxon>
        <taxon>Pseudomonadati</taxon>
        <taxon>Pseudomonadota</taxon>
        <taxon>Betaproteobacteria</taxon>
        <taxon>Burkholderiales</taxon>
        <taxon>Burkholderiaceae</taxon>
        <taxon>Quisquiliibacterium</taxon>
    </lineage>
</organism>
<dbReference type="GO" id="GO:0009097">
    <property type="term" value="P:isoleucine biosynthetic process"/>
    <property type="evidence" value="ECO:0007669"/>
    <property type="project" value="UniProtKB-UniRule"/>
</dbReference>
<dbReference type="PANTHER" id="PTHR43661">
    <property type="entry name" value="D-XYLONATE DEHYDRATASE"/>
    <property type="match status" value="1"/>
</dbReference>
<dbReference type="RefSeq" id="WP_183968966.1">
    <property type="nucleotide sequence ID" value="NZ_BAABEW010000024.1"/>
</dbReference>
<dbReference type="GO" id="GO:0004160">
    <property type="term" value="F:dihydroxy-acid dehydratase activity"/>
    <property type="evidence" value="ECO:0007669"/>
    <property type="project" value="UniProtKB-UniRule"/>
</dbReference>
<feature type="binding site" description="via carbamate group" evidence="15">
    <location>
        <position position="124"/>
    </location>
    <ligand>
        <name>Mg(2+)</name>
        <dbReference type="ChEBI" id="CHEBI:18420"/>
    </ligand>
</feature>
<keyword evidence="8 15" id="KW-0411">Iron-sulfur</keyword>
<comment type="caution">
    <text evidence="18">The sequence shown here is derived from an EMBL/GenBank/DDBJ whole genome shotgun (WGS) entry which is preliminary data.</text>
</comment>
<evidence type="ECO:0000256" key="3">
    <source>
        <dbReference type="ARBA" id="ARBA00022605"/>
    </source>
</evidence>
<feature type="domain" description="Dihydroxy-acid/6-phosphogluconate dehydratase C-terminal" evidence="17">
    <location>
        <begin position="426"/>
        <end position="626"/>
    </location>
</feature>
<comment type="function">
    <text evidence="15">Functions in the biosynthesis of branched-chain amino acids. Catalyzes the dehydration of (2R,3R)-2,3-dihydroxy-3-methylpentanoate (2,3-dihydroxy-3-methylvalerate) into 2-oxo-3-methylpentanoate (2-oxo-3-methylvalerate) and of (2R)-2,3-dihydroxy-3-methylbutanoate (2,3-dihydroxyisovalerate) into 2-oxo-3-methylbutanoate (2-oxoisovalerate), the penultimate precursor to L-isoleucine and L-valine, respectively.</text>
</comment>
<evidence type="ECO:0000313" key="19">
    <source>
        <dbReference type="Proteomes" id="UP000532440"/>
    </source>
</evidence>
<dbReference type="InterPro" id="IPR000581">
    <property type="entry name" value="ILV_EDD_N"/>
</dbReference>
<evidence type="ECO:0000256" key="14">
    <source>
        <dbReference type="ARBA" id="ARBA00029490"/>
    </source>
</evidence>
<comment type="caution">
    <text evidence="15">Lacks conserved residue(s) required for the propagation of feature annotation.</text>
</comment>
<dbReference type="Pfam" id="PF24877">
    <property type="entry name" value="ILV_EDD_C"/>
    <property type="match status" value="1"/>
</dbReference>
<keyword evidence="4 15" id="KW-0001">2Fe-2S</keyword>
<dbReference type="SUPFAM" id="SSF52016">
    <property type="entry name" value="LeuD/IlvD-like"/>
    <property type="match status" value="1"/>
</dbReference>
<dbReference type="Proteomes" id="UP000532440">
    <property type="component" value="Unassembled WGS sequence"/>
</dbReference>
<dbReference type="PROSITE" id="PS00886">
    <property type="entry name" value="ILVD_EDD_1"/>
    <property type="match status" value="1"/>
</dbReference>
<keyword evidence="9 15" id="KW-0456">Lyase</keyword>
<gene>
    <name evidence="15" type="primary">ilvD</name>
    <name evidence="18" type="ORF">HNQ70_002959</name>
</gene>
<dbReference type="PANTHER" id="PTHR43661:SF3">
    <property type="entry name" value="D-XYLONATE DEHYDRATASE YAGF-RELATED"/>
    <property type="match status" value="1"/>
</dbReference>
<evidence type="ECO:0000259" key="16">
    <source>
        <dbReference type="Pfam" id="PF00920"/>
    </source>
</evidence>
<dbReference type="FunFam" id="3.50.30.80:FF:000001">
    <property type="entry name" value="Dihydroxy-acid dehydratase"/>
    <property type="match status" value="1"/>
</dbReference>
<feature type="domain" description="Dihydroxy-acid/6-phosphogluconate dehydratase N-terminal" evidence="16">
    <location>
        <begin position="34"/>
        <end position="359"/>
    </location>
</feature>
<dbReference type="InterPro" id="IPR056740">
    <property type="entry name" value="ILV_EDD_C"/>
</dbReference>
<feature type="active site" description="Proton acceptor" evidence="15">
    <location>
        <position position="535"/>
    </location>
</feature>
<dbReference type="NCBIfam" id="TIGR00110">
    <property type="entry name" value="ilvD"/>
    <property type="match status" value="1"/>
</dbReference>
<evidence type="ECO:0000256" key="5">
    <source>
        <dbReference type="ARBA" id="ARBA00022723"/>
    </source>
</evidence>
<name>A0A7W8M9D9_9BURK</name>
<keyword evidence="10 15" id="KW-0100">Branched-chain amino acid biosynthesis</keyword>
<dbReference type="NCBIfam" id="NF009103">
    <property type="entry name" value="PRK12448.1"/>
    <property type="match status" value="1"/>
</dbReference>
<evidence type="ECO:0000259" key="17">
    <source>
        <dbReference type="Pfam" id="PF24877"/>
    </source>
</evidence>
<sequence length="638" mass="66928">MPDYRSSKVTQGREATTARMLWRATGMKDGDFGKPIVAVANSFTQFVPGHVHLKDMGQLVAREIEAAGGVAKEFNTIAVDDGIAMGHDGMLYSLPSRDLIADSIEYMVNAHCADALVCISNCDKITPGMLMAAMRLNIPAVFVSGGPMEAGKVVREGKAQKIDGVVALVASGNPATPEAEMTELERAACPTCGSCSGMFTANSMNCLTEALGLSLPGNGTVVATHEDRRGLYLGAARLVVDLCRRHYGEGDQTVLPRAIANRRAFENAMRLDVAMGGSTNTVLHLLAAAHEGGVDFSLDDIDRISRSTPHLCKVSPSTLLWHVEDVHRAGGVMAILGELARLDLLDLDAPMVHADSLREALIRWDVGAEALAGSAVAGSDIVAPQAEGRAEVERFYRAAPGGVPSQSAFSQAELYPSLDLDRANGCIRDGAHAYSQDGGLAILKGNLSPDGCVVKTAGVHESILKFRGQAIVFESENAAASGIAAGAVRAGHVVVIRYEGPSGGPGMQEMLKVTSLLKSRELDKVCALITDGRFSGATSGLSVGHVSPEAAAGGTIGLVEDGDPIAFDIPARAVTLEVPQELLARRRAAMAARGEAAWQPAQPRPRKVSTALRAYGLLASSADKGAVRDLTGIRRVTG</sequence>
<dbReference type="InterPro" id="IPR037237">
    <property type="entry name" value="IlvD/EDD_N"/>
</dbReference>
<dbReference type="HAMAP" id="MF_00012">
    <property type="entry name" value="IlvD"/>
    <property type="match status" value="1"/>
</dbReference>
<evidence type="ECO:0000313" key="18">
    <source>
        <dbReference type="EMBL" id="MBB5272936.1"/>
    </source>
</evidence>
<keyword evidence="6 15" id="KW-0460">Magnesium</keyword>
<evidence type="ECO:0000256" key="8">
    <source>
        <dbReference type="ARBA" id="ARBA00023014"/>
    </source>
</evidence>
<dbReference type="InterPro" id="IPR004404">
    <property type="entry name" value="DihydroxyA_deHydtase"/>
</dbReference>
<comment type="catalytic activity">
    <reaction evidence="11">
        <text>(2R)-2,3-dihydroxy-3-methylbutanoate = 3-methyl-2-oxobutanoate + H2O</text>
        <dbReference type="Rhea" id="RHEA:24809"/>
        <dbReference type="ChEBI" id="CHEBI:11851"/>
        <dbReference type="ChEBI" id="CHEBI:15377"/>
        <dbReference type="ChEBI" id="CHEBI:49072"/>
        <dbReference type="EC" id="4.2.1.9"/>
    </reaction>
    <physiologicalReaction direction="left-to-right" evidence="11">
        <dbReference type="Rhea" id="RHEA:24810"/>
    </physiologicalReaction>
</comment>
<dbReference type="AlphaFoldDB" id="A0A7W8M9D9"/>
<comment type="cofactor">
    <cofactor evidence="15">
        <name>[2Fe-2S] cluster</name>
        <dbReference type="ChEBI" id="CHEBI:190135"/>
    </cofactor>
    <text evidence="15">Binds 1 [2Fe-2S] cluster per subunit. This cluster acts as a Lewis acid cofactor.</text>
</comment>
<evidence type="ECO:0000256" key="10">
    <source>
        <dbReference type="ARBA" id="ARBA00023304"/>
    </source>
</evidence>
<dbReference type="UniPathway" id="UPA00049">
    <property type="reaction ID" value="UER00061"/>
</dbReference>
<evidence type="ECO:0000256" key="4">
    <source>
        <dbReference type="ARBA" id="ARBA00022714"/>
    </source>
</evidence>
<proteinExistence type="inferred from homology"/>
<comment type="similarity">
    <text evidence="2 15">Belongs to the IlvD/Edd family.</text>
</comment>
<reference evidence="18 19" key="1">
    <citation type="submission" date="2020-08" db="EMBL/GenBank/DDBJ databases">
        <title>Genomic Encyclopedia of Type Strains, Phase IV (KMG-IV): sequencing the most valuable type-strain genomes for metagenomic binning, comparative biology and taxonomic classification.</title>
        <authorList>
            <person name="Goeker M."/>
        </authorList>
    </citation>
    <scope>NUCLEOTIDE SEQUENCE [LARGE SCALE GENOMIC DNA]</scope>
    <source>
        <strain evidence="18 19">DSM 29781</strain>
    </source>
</reference>
<dbReference type="PROSITE" id="PS00887">
    <property type="entry name" value="ILVD_EDD_2"/>
    <property type="match status" value="1"/>
</dbReference>
<dbReference type="EMBL" id="JACHGB010000005">
    <property type="protein sequence ID" value="MBB5272936.1"/>
    <property type="molecule type" value="Genomic_DNA"/>
</dbReference>
<dbReference type="Gene3D" id="3.50.30.80">
    <property type="entry name" value="IlvD/EDD C-terminal domain-like"/>
    <property type="match status" value="1"/>
</dbReference>
<accession>A0A7W8M9D9</accession>
<feature type="binding site" evidence="15">
    <location>
        <position position="123"/>
    </location>
    <ligand>
        <name>Mg(2+)</name>
        <dbReference type="ChEBI" id="CHEBI:18420"/>
    </ligand>
</feature>
<evidence type="ECO:0000256" key="7">
    <source>
        <dbReference type="ARBA" id="ARBA00023004"/>
    </source>
</evidence>
<evidence type="ECO:0000256" key="15">
    <source>
        <dbReference type="HAMAP-Rule" id="MF_00012"/>
    </source>
</evidence>
<dbReference type="GO" id="GO:0051537">
    <property type="term" value="F:2 iron, 2 sulfur cluster binding"/>
    <property type="evidence" value="ECO:0007669"/>
    <property type="project" value="UniProtKB-UniRule"/>
</dbReference>
<dbReference type="EC" id="4.2.1.9" evidence="14 15"/>
<protein>
    <recommendedName>
        <fullName evidence="14 15">Dihydroxy-acid dehydratase</fullName>
        <shortName evidence="15">DAD</shortName>
        <ecNumber evidence="14 15">4.2.1.9</ecNumber>
    </recommendedName>
</protein>
<comment type="pathway">
    <text evidence="12 15">Amino-acid biosynthesis; L-valine biosynthesis; L-valine from pyruvate: step 3/4.</text>
</comment>
<keyword evidence="5 15" id="KW-0479">Metal-binding</keyword>
<dbReference type="InterPro" id="IPR020558">
    <property type="entry name" value="DiOHA_6PGluconate_deHydtase_CS"/>
</dbReference>
<evidence type="ECO:0000256" key="12">
    <source>
        <dbReference type="ARBA" id="ARBA00029436"/>
    </source>
</evidence>
<dbReference type="GO" id="GO:0000287">
    <property type="term" value="F:magnesium ion binding"/>
    <property type="evidence" value="ECO:0007669"/>
    <property type="project" value="UniProtKB-UniRule"/>
</dbReference>
<feature type="binding site" evidence="15">
    <location>
        <position position="509"/>
    </location>
    <ligand>
        <name>Mg(2+)</name>
        <dbReference type="ChEBI" id="CHEBI:18420"/>
    </ligand>
</feature>
<keyword evidence="7 15" id="KW-0408">Iron</keyword>
<dbReference type="Pfam" id="PF00920">
    <property type="entry name" value="ILVD_EDD_N"/>
    <property type="match status" value="1"/>
</dbReference>
<evidence type="ECO:0000256" key="2">
    <source>
        <dbReference type="ARBA" id="ARBA00006486"/>
    </source>
</evidence>
<comment type="subunit">
    <text evidence="15">Homodimer.</text>
</comment>